<gene>
    <name evidence="1" type="ORF">S03H2_08326</name>
</gene>
<comment type="caution">
    <text evidence="1">The sequence shown here is derived from an EMBL/GenBank/DDBJ whole genome shotgun (WGS) entry which is preliminary data.</text>
</comment>
<accession>X1EBC3</accession>
<dbReference type="Pfam" id="PF13749">
    <property type="entry name" value="HATPase_c_4"/>
    <property type="match status" value="1"/>
</dbReference>
<dbReference type="AlphaFoldDB" id="X1EBC3"/>
<dbReference type="InterPro" id="IPR038475">
    <property type="entry name" value="RecG_C_sf"/>
</dbReference>
<dbReference type="PANTHER" id="PTHR30595:SF6">
    <property type="entry name" value="SCHLAFEN ALBA-2 DOMAIN-CONTAINING PROTEIN"/>
    <property type="match status" value="1"/>
</dbReference>
<reference evidence="1" key="1">
    <citation type="journal article" date="2014" name="Front. Microbiol.">
        <title>High frequency of phylogenetically diverse reductive dehalogenase-homologous genes in deep subseafloor sedimentary metagenomes.</title>
        <authorList>
            <person name="Kawai M."/>
            <person name="Futagami T."/>
            <person name="Toyoda A."/>
            <person name="Takaki Y."/>
            <person name="Nishi S."/>
            <person name="Hori S."/>
            <person name="Arai W."/>
            <person name="Tsubouchi T."/>
            <person name="Morono Y."/>
            <person name="Uchiyama I."/>
            <person name="Ito T."/>
            <person name="Fujiyama A."/>
            <person name="Inagaki F."/>
            <person name="Takami H."/>
        </authorList>
    </citation>
    <scope>NUCLEOTIDE SEQUENCE</scope>
    <source>
        <strain evidence="1">Expedition CK06-06</strain>
    </source>
</reference>
<dbReference type="Gene3D" id="3.30.565.60">
    <property type="match status" value="1"/>
</dbReference>
<proteinExistence type="predicted"/>
<organism evidence="1">
    <name type="scientific">marine sediment metagenome</name>
    <dbReference type="NCBI Taxonomy" id="412755"/>
    <lineage>
        <taxon>unclassified sequences</taxon>
        <taxon>metagenomes</taxon>
        <taxon>ecological metagenomes</taxon>
    </lineage>
</organism>
<protein>
    <submittedName>
        <fullName evidence="1">Uncharacterized protein</fullName>
    </submittedName>
</protein>
<dbReference type="EMBL" id="BARU01004030">
    <property type="protein sequence ID" value="GAH29912.1"/>
    <property type="molecule type" value="Genomic_DNA"/>
</dbReference>
<feature type="non-terminal residue" evidence="1">
    <location>
        <position position="1"/>
    </location>
</feature>
<sequence>GTLPVLEKEIKDLDKDLILETAKIAEEKRLYVFSDSNDPFAILDNLNLIFQGRISNFAFLLFGKNPERTYPQIRARIVTYLGKKTDLKIGTDKFFEGNLLKQYHLVTDYIRNQIPTISELTAFDDVRKDELKYPYWSIREGVRNAIIHRNYATSTAEMKIEIFPDRISIWSYGLLPEKLKISDLKKEHPSLPPNPEIAQIFFLRGIIEKLGRGTQRITEEFKDAGLPSPKWEEIVGGIKLTMTGKRVGKDVPEVFNARQIEAIKKVNTGDVV</sequence>
<name>X1EBC3_9ZZZZ</name>
<evidence type="ECO:0000313" key="1">
    <source>
        <dbReference type="EMBL" id="GAH29912.1"/>
    </source>
</evidence>
<dbReference type="PANTHER" id="PTHR30595">
    <property type="entry name" value="GLPR-RELATED TRANSCRIPTIONAL REPRESSOR"/>
    <property type="match status" value="1"/>
</dbReference>
<feature type="non-terminal residue" evidence="1">
    <location>
        <position position="272"/>
    </location>
</feature>